<proteinExistence type="predicted"/>
<dbReference type="AlphaFoldDB" id="A0A6G1DBX5"/>
<comment type="caution">
    <text evidence="2">The sequence shown here is derived from an EMBL/GenBank/DDBJ whole genome shotgun (WGS) entry which is preliminary data.</text>
</comment>
<dbReference type="Proteomes" id="UP000479710">
    <property type="component" value="Unassembled WGS sequence"/>
</dbReference>
<feature type="compositionally biased region" description="Basic and acidic residues" evidence="1">
    <location>
        <begin position="64"/>
        <end position="73"/>
    </location>
</feature>
<dbReference type="EMBL" id="SPHZ02000006">
    <property type="protein sequence ID" value="KAF0909911.1"/>
    <property type="molecule type" value="Genomic_DNA"/>
</dbReference>
<evidence type="ECO:0000313" key="3">
    <source>
        <dbReference type="Proteomes" id="UP000479710"/>
    </source>
</evidence>
<sequence>MLRVVVGSGNVFASELPREDLVLCDDPGRVALHGILPKCDAMGILEHASRRAPRPMRISGIDGGEARHDSGAS</sequence>
<evidence type="ECO:0000256" key="1">
    <source>
        <dbReference type="SAM" id="MobiDB-lite"/>
    </source>
</evidence>
<protein>
    <submittedName>
        <fullName evidence="2">Uncharacterized protein</fullName>
    </submittedName>
</protein>
<accession>A0A6G1DBX5</accession>
<reference evidence="2 3" key="1">
    <citation type="submission" date="2019-11" db="EMBL/GenBank/DDBJ databases">
        <title>Whole genome sequence of Oryza granulata.</title>
        <authorList>
            <person name="Li W."/>
        </authorList>
    </citation>
    <scope>NUCLEOTIDE SEQUENCE [LARGE SCALE GENOMIC DNA]</scope>
    <source>
        <strain evidence="3">cv. Menghai</strain>
        <tissue evidence="2">Leaf</tissue>
    </source>
</reference>
<evidence type="ECO:0000313" key="2">
    <source>
        <dbReference type="EMBL" id="KAF0909911.1"/>
    </source>
</evidence>
<keyword evidence="3" id="KW-1185">Reference proteome</keyword>
<gene>
    <name evidence="2" type="ORF">E2562_001175</name>
</gene>
<name>A0A6G1DBX5_9ORYZ</name>
<feature type="region of interest" description="Disordered" evidence="1">
    <location>
        <begin position="54"/>
        <end position="73"/>
    </location>
</feature>
<organism evidence="2 3">
    <name type="scientific">Oryza meyeriana var. granulata</name>
    <dbReference type="NCBI Taxonomy" id="110450"/>
    <lineage>
        <taxon>Eukaryota</taxon>
        <taxon>Viridiplantae</taxon>
        <taxon>Streptophyta</taxon>
        <taxon>Embryophyta</taxon>
        <taxon>Tracheophyta</taxon>
        <taxon>Spermatophyta</taxon>
        <taxon>Magnoliopsida</taxon>
        <taxon>Liliopsida</taxon>
        <taxon>Poales</taxon>
        <taxon>Poaceae</taxon>
        <taxon>BOP clade</taxon>
        <taxon>Oryzoideae</taxon>
        <taxon>Oryzeae</taxon>
        <taxon>Oryzinae</taxon>
        <taxon>Oryza</taxon>
        <taxon>Oryza meyeriana</taxon>
    </lineage>
</organism>